<feature type="compositionally biased region" description="Acidic residues" evidence="1">
    <location>
        <begin position="132"/>
        <end position="145"/>
    </location>
</feature>
<feature type="transmembrane region" description="Helical" evidence="2">
    <location>
        <begin position="15"/>
        <end position="40"/>
    </location>
</feature>
<feature type="compositionally biased region" description="Polar residues" evidence="1">
    <location>
        <begin position="170"/>
        <end position="182"/>
    </location>
</feature>
<keyword evidence="4" id="KW-1185">Reference proteome</keyword>
<organism evidence="3 4">
    <name type="scientific">Plakobranchus ocellatus</name>
    <dbReference type="NCBI Taxonomy" id="259542"/>
    <lineage>
        <taxon>Eukaryota</taxon>
        <taxon>Metazoa</taxon>
        <taxon>Spiralia</taxon>
        <taxon>Lophotrochozoa</taxon>
        <taxon>Mollusca</taxon>
        <taxon>Gastropoda</taxon>
        <taxon>Heterobranchia</taxon>
        <taxon>Euthyneura</taxon>
        <taxon>Panpulmonata</taxon>
        <taxon>Sacoglossa</taxon>
        <taxon>Placobranchoidea</taxon>
        <taxon>Plakobranchidae</taxon>
        <taxon>Plakobranchus</taxon>
    </lineage>
</organism>
<sequence>MKFTFVACPTGEVSIWAHVVLPVCLAILVFVLLIVVLILWSRWRRQKYLRSKMEEAREKDVVSNVVFLEDESAAAHACANWTSVAGARADMSLIPRNPLVLSSDRGRNDGGKMMEGRRRSGDDVTLQMLDGLNDEGGGENTPDEEDKSRSSSSGCTDCPPESLDSPKIPFTTSQHSFLQMAV</sequence>
<accession>A0AAV4B9C1</accession>
<evidence type="ECO:0000256" key="2">
    <source>
        <dbReference type="SAM" id="Phobius"/>
    </source>
</evidence>
<comment type="caution">
    <text evidence="3">The sequence shown here is derived from an EMBL/GenBank/DDBJ whole genome shotgun (WGS) entry which is preliminary data.</text>
</comment>
<evidence type="ECO:0000256" key="1">
    <source>
        <dbReference type="SAM" id="MobiDB-lite"/>
    </source>
</evidence>
<gene>
    <name evidence="3" type="ORF">PoB_004192300</name>
</gene>
<feature type="region of interest" description="Disordered" evidence="1">
    <location>
        <begin position="100"/>
        <end position="182"/>
    </location>
</feature>
<dbReference type="Proteomes" id="UP000735302">
    <property type="component" value="Unassembled WGS sequence"/>
</dbReference>
<keyword evidence="2" id="KW-1133">Transmembrane helix</keyword>
<proteinExistence type="predicted"/>
<dbReference type="AlphaFoldDB" id="A0AAV4B9C1"/>
<evidence type="ECO:0000313" key="3">
    <source>
        <dbReference type="EMBL" id="GFO15418.1"/>
    </source>
</evidence>
<keyword evidence="2" id="KW-0472">Membrane</keyword>
<evidence type="ECO:0000313" key="4">
    <source>
        <dbReference type="Proteomes" id="UP000735302"/>
    </source>
</evidence>
<feature type="compositionally biased region" description="Basic and acidic residues" evidence="1">
    <location>
        <begin position="104"/>
        <end position="122"/>
    </location>
</feature>
<reference evidence="3 4" key="1">
    <citation type="journal article" date="2021" name="Elife">
        <title>Chloroplast acquisition without the gene transfer in kleptoplastic sea slugs, Plakobranchus ocellatus.</title>
        <authorList>
            <person name="Maeda T."/>
            <person name="Takahashi S."/>
            <person name="Yoshida T."/>
            <person name="Shimamura S."/>
            <person name="Takaki Y."/>
            <person name="Nagai Y."/>
            <person name="Toyoda A."/>
            <person name="Suzuki Y."/>
            <person name="Arimoto A."/>
            <person name="Ishii H."/>
            <person name="Satoh N."/>
            <person name="Nishiyama T."/>
            <person name="Hasebe M."/>
            <person name="Maruyama T."/>
            <person name="Minagawa J."/>
            <person name="Obokata J."/>
            <person name="Shigenobu S."/>
        </authorList>
    </citation>
    <scope>NUCLEOTIDE SEQUENCE [LARGE SCALE GENOMIC DNA]</scope>
</reference>
<keyword evidence="2" id="KW-0812">Transmembrane</keyword>
<protein>
    <submittedName>
        <fullName evidence="3">Uncharacterized protein</fullName>
    </submittedName>
</protein>
<name>A0AAV4B9C1_9GAST</name>
<dbReference type="EMBL" id="BLXT01004610">
    <property type="protein sequence ID" value="GFO15418.1"/>
    <property type="molecule type" value="Genomic_DNA"/>
</dbReference>